<evidence type="ECO:0000313" key="1">
    <source>
        <dbReference type="EMBL" id="OUI77812.1"/>
    </source>
</evidence>
<reference evidence="2" key="1">
    <citation type="submission" date="2014-06" db="EMBL/GenBank/DDBJ databases">
        <authorList>
            <person name="Winans N.J."/>
            <person name="Newell P.D."/>
            <person name="Douglas A.E."/>
        </authorList>
    </citation>
    <scope>NUCLEOTIDE SEQUENCE [LARGE SCALE GENOMIC DNA]</scope>
    <source>
        <strain evidence="2">DmL_052</strain>
    </source>
</reference>
<accession>A0A251ZT34</accession>
<organism evidence="1 2">
    <name type="scientific">Commensalibacter intestini</name>
    <dbReference type="NCBI Taxonomy" id="479936"/>
    <lineage>
        <taxon>Bacteria</taxon>
        <taxon>Pseudomonadati</taxon>
        <taxon>Pseudomonadota</taxon>
        <taxon>Alphaproteobacteria</taxon>
        <taxon>Acetobacterales</taxon>
        <taxon>Acetobacteraceae</taxon>
    </lineage>
</organism>
<name>A0A251ZT34_9PROT</name>
<protein>
    <submittedName>
        <fullName evidence="1">Uncharacterized protein</fullName>
    </submittedName>
</protein>
<keyword evidence="2" id="KW-1185">Reference proteome</keyword>
<dbReference type="EMBL" id="JOPB01000018">
    <property type="protein sequence ID" value="OUI77812.1"/>
    <property type="molecule type" value="Genomic_DNA"/>
</dbReference>
<dbReference type="RefSeq" id="WP_086632662.1">
    <property type="nucleotide sequence ID" value="NZ_JOPB01000018.1"/>
</dbReference>
<proteinExistence type="predicted"/>
<comment type="caution">
    <text evidence="1">The sequence shown here is derived from an EMBL/GenBank/DDBJ whole genome shotgun (WGS) entry which is preliminary data.</text>
</comment>
<dbReference type="AlphaFoldDB" id="A0A251ZT34"/>
<dbReference type="Proteomes" id="UP000194946">
    <property type="component" value="Unassembled WGS sequence"/>
</dbReference>
<evidence type="ECO:0000313" key="2">
    <source>
        <dbReference type="Proteomes" id="UP000194946"/>
    </source>
</evidence>
<sequence length="82" mass="9751">MFTAQEMNNKAKFYLDNIYSQLHPVRFESSHRCHLWIASRVKTTVSTLENIKSEKIKFIPSHVYENLKELYVEFKNKSQVVS</sequence>
<gene>
    <name evidence="1" type="ORF">HK18_01375</name>
</gene>